<dbReference type="InParanoid" id="A0A194XEK3"/>
<dbReference type="RefSeq" id="XP_018072975.1">
    <property type="nucleotide sequence ID" value="XM_018219654.1"/>
</dbReference>
<gene>
    <name evidence="2" type="ORF">LY89DRAFT_732174</name>
</gene>
<keyword evidence="3" id="KW-1185">Reference proteome</keyword>
<sequence length="134" mass="15242">MAEHTFTFDTAGDLTLVVGTELEGVEQQTFLICSKDLSRSSPVFKVMLYGPFKEAQNSTSACPWTVGLPEDNPVAFKTFLHIMHSQFEEVPDVLGLKDIRDLLELSNKYDMVHLLRPWAKTWFQPHVTTQQVID</sequence>
<dbReference type="OrthoDB" id="5275938at2759"/>
<dbReference type="Proteomes" id="UP000070700">
    <property type="component" value="Unassembled WGS sequence"/>
</dbReference>
<dbReference type="InterPro" id="IPR000210">
    <property type="entry name" value="BTB/POZ_dom"/>
</dbReference>
<evidence type="ECO:0000259" key="1">
    <source>
        <dbReference type="PROSITE" id="PS50097"/>
    </source>
</evidence>
<dbReference type="EMBL" id="KQ947412">
    <property type="protein sequence ID" value="KUJ18620.1"/>
    <property type="molecule type" value="Genomic_DNA"/>
</dbReference>
<dbReference type="SUPFAM" id="SSF54695">
    <property type="entry name" value="POZ domain"/>
    <property type="match status" value="1"/>
</dbReference>
<dbReference type="PROSITE" id="PS50097">
    <property type="entry name" value="BTB"/>
    <property type="match status" value="1"/>
</dbReference>
<dbReference type="GeneID" id="28829380"/>
<protein>
    <recommendedName>
        <fullName evidence="1">BTB domain-containing protein</fullName>
    </recommendedName>
</protein>
<dbReference type="Pfam" id="PF00651">
    <property type="entry name" value="BTB"/>
    <property type="match status" value="1"/>
</dbReference>
<dbReference type="Gene3D" id="3.30.710.10">
    <property type="entry name" value="Potassium Channel Kv1.1, Chain A"/>
    <property type="match status" value="1"/>
</dbReference>
<evidence type="ECO:0000313" key="3">
    <source>
        <dbReference type="Proteomes" id="UP000070700"/>
    </source>
</evidence>
<proteinExistence type="predicted"/>
<dbReference type="AlphaFoldDB" id="A0A194XEK3"/>
<accession>A0A194XEK3</accession>
<dbReference type="InterPro" id="IPR011333">
    <property type="entry name" value="SKP1/BTB/POZ_sf"/>
</dbReference>
<feature type="domain" description="BTB" evidence="1">
    <location>
        <begin position="12"/>
        <end position="92"/>
    </location>
</feature>
<dbReference type="KEGG" id="psco:LY89DRAFT_732174"/>
<organism evidence="2 3">
    <name type="scientific">Mollisia scopiformis</name>
    <name type="common">Conifer needle endophyte fungus</name>
    <name type="synonym">Phialocephala scopiformis</name>
    <dbReference type="NCBI Taxonomy" id="149040"/>
    <lineage>
        <taxon>Eukaryota</taxon>
        <taxon>Fungi</taxon>
        <taxon>Dikarya</taxon>
        <taxon>Ascomycota</taxon>
        <taxon>Pezizomycotina</taxon>
        <taxon>Leotiomycetes</taxon>
        <taxon>Helotiales</taxon>
        <taxon>Mollisiaceae</taxon>
        <taxon>Mollisia</taxon>
    </lineage>
</organism>
<evidence type="ECO:0000313" key="2">
    <source>
        <dbReference type="EMBL" id="KUJ18620.1"/>
    </source>
</evidence>
<name>A0A194XEK3_MOLSC</name>
<reference evidence="2 3" key="1">
    <citation type="submission" date="2015-10" db="EMBL/GenBank/DDBJ databases">
        <title>Full genome of DAOMC 229536 Phialocephala scopiformis, a fungal endophyte of spruce producing the potent anti-insectan compound rugulosin.</title>
        <authorList>
            <consortium name="DOE Joint Genome Institute"/>
            <person name="Walker A.K."/>
            <person name="Frasz S.L."/>
            <person name="Seifert K.A."/>
            <person name="Miller J.D."/>
            <person name="Mondo S.J."/>
            <person name="Labutti K."/>
            <person name="Lipzen A."/>
            <person name="Dockter R."/>
            <person name="Kennedy M."/>
            <person name="Grigoriev I.V."/>
            <person name="Spatafora J.W."/>
        </authorList>
    </citation>
    <scope>NUCLEOTIDE SEQUENCE [LARGE SCALE GENOMIC DNA]</scope>
    <source>
        <strain evidence="2 3">CBS 120377</strain>
    </source>
</reference>